<keyword evidence="1" id="KW-1133">Transmembrane helix</keyword>
<evidence type="ECO:0000259" key="2">
    <source>
        <dbReference type="PROSITE" id="PS50878"/>
    </source>
</evidence>
<keyword evidence="1" id="KW-0812">Transmembrane</keyword>
<comment type="caution">
    <text evidence="3">The sequence shown here is derived from an EMBL/GenBank/DDBJ whole genome shotgun (WGS) entry which is preliminary data.</text>
</comment>
<dbReference type="AlphaFoldDB" id="A0A9N8ZG62"/>
<dbReference type="InterPro" id="IPR051320">
    <property type="entry name" value="Viral_Replic_Matur_Polypro"/>
</dbReference>
<dbReference type="Pfam" id="PF00078">
    <property type="entry name" value="RVT_1"/>
    <property type="match status" value="1"/>
</dbReference>
<gene>
    <name evidence="3" type="ORF">DERYTH_LOCUS2524</name>
</gene>
<dbReference type="InterPro" id="IPR043128">
    <property type="entry name" value="Rev_trsase/Diguanyl_cyclase"/>
</dbReference>
<accession>A0A9N8ZG62</accession>
<dbReference type="PANTHER" id="PTHR33064:SF37">
    <property type="entry name" value="RIBONUCLEASE H"/>
    <property type="match status" value="1"/>
</dbReference>
<evidence type="ECO:0000313" key="3">
    <source>
        <dbReference type="EMBL" id="CAG8493270.1"/>
    </source>
</evidence>
<dbReference type="Pfam" id="PF17919">
    <property type="entry name" value="RT_RNaseH_2"/>
    <property type="match status" value="1"/>
</dbReference>
<organism evidence="3 4">
    <name type="scientific">Dentiscutata erythropus</name>
    <dbReference type="NCBI Taxonomy" id="1348616"/>
    <lineage>
        <taxon>Eukaryota</taxon>
        <taxon>Fungi</taxon>
        <taxon>Fungi incertae sedis</taxon>
        <taxon>Mucoromycota</taxon>
        <taxon>Glomeromycotina</taxon>
        <taxon>Glomeromycetes</taxon>
        <taxon>Diversisporales</taxon>
        <taxon>Gigasporaceae</taxon>
        <taxon>Dentiscutata</taxon>
    </lineage>
</organism>
<dbReference type="InterPro" id="IPR041577">
    <property type="entry name" value="RT_RNaseH_2"/>
</dbReference>
<evidence type="ECO:0000256" key="1">
    <source>
        <dbReference type="SAM" id="Phobius"/>
    </source>
</evidence>
<dbReference type="EMBL" id="CAJVPY010000813">
    <property type="protein sequence ID" value="CAG8493270.1"/>
    <property type="molecule type" value="Genomic_DNA"/>
</dbReference>
<dbReference type="PANTHER" id="PTHR33064">
    <property type="entry name" value="POL PROTEIN"/>
    <property type="match status" value="1"/>
</dbReference>
<name>A0A9N8ZG62_9GLOM</name>
<dbReference type="PROSITE" id="PS50878">
    <property type="entry name" value="RT_POL"/>
    <property type="match status" value="1"/>
</dbReference>
<dbReference type="InterPro" id="IPR043502">
    <property type="entry name" value="DNA/RNA_pol_sf"/>
</dbReference>
<dbReference type="SUPFAM" id="SSF56672">
    <property type="entry name" value="DNA/RNA polymerases"/>
    <property type="match status" value="1"/>
</dbReference>
<evidence type="ECO:0000313" key="4">
    <source>
        <dbReference type="Proteomes" id="UP000789405"/>
    </source>
</evidence>
<reference evidence="3" key="1">
    <citation type="submission" date="2021-06" db="EMBL/GenBank/DDBJ databases">
        <authorList>
            <person name="Kallberg Y."/>
            <person name="Tangrot J."/>
            <person name="Rosling A."/>
        </authorList>
    </citation>
    <scope>NUCLEOTIDE SEQUENCE</scope>
    <source>
        <strain evidence="3">MA453B</strain>
    </source>
</reference>
<keyword evidence="1" id="KW-0472">Membrane</keyword>
<dbReference type="Proteomes" id="UP000789405">
    <property type="component" value="Unassembled WGS sequence"/>
</dbReference>
<keyword evidence="4" id="KW-1185">Reference proteome</keyword>
<dbReference type="Gene3D" id="3.30.70.270">
    <property type="match status" value="2"/>
</dbReference>
<dbReference type="InterPro" id="IPR000477">
    <property type="entry name" value="RT_dom"/>
</dbReference>
<sequence>MYFPPHIDDLLEVFGQAVWFTSLDLLSGMYEFVVIPFVLCNAPATFQYMMNYVLANFIKQFIIVYLDDIVIYFASFNEHLYHIAAVFEILKAVGLKLNFNKCVFFRSHLQFLDHVVGQEGVCPDNNKVEKVQNFLTPVNLKQLYGFVGLALYYREFISNFASIACPLHHLLKKDYLTDVLVLRYPNFNKTFIAHADTSGTRLGAMLAQKDNLGKEYVVAYASQALTKPETNYSTTKLECLVVL</sequence>
<protein>
    <submittedName>
        <fullName evidence="3">17805_t:CDS:1</fullName>
    </submittedName>
</protein>
<proteinExistence type="predicted"/>
<feature type="transmembrane region" description="Helical" evidence="1">
    <location>
        <begin position="52"/>
        <end position="74"/>
    </location>
</feature>
<dbReference type="OrthoDB" id="3246250at2759"/>
<feature type="domain" description="Reverse transcriptase" evidence="2">
    <location>
        <begin position="1"/>
        <end position="151"/>
    </location>
</feature>
<dbReference type="CDD" id="cd01647">
    <property type="entry name" value="RT_LTR"/>
    <property type="match status" value="1"/>
</dbReference>
<dbReference type="FunFam" id="3.30.70.270:FF:000003">
    <property type="entry name" value="Transposon Ty3-G Gag-Pol polyprotein"/>
    <property type="match status" value="1"/>
</dbReference>